<evidence type="ECO:0000256" key="2">
    <source>
        <dbReference type="ARBA" id="ARBA00004496"/>
    </source>
</evidence>
<dbReference type="CDD" id="cd07976">
    <property type="entry name" value="TFIIA_alpha_beta_like"/>
    <property type="match status" value="1"/>
</dbReference>
<evidence type="ECO:0000256" key="6">
    <source>
        <dbReference type="ARBA" id="ARBA00022583"/>
    </source>
</evidence>
<organism evidence="12 13">
    <name type="scientific">Polypterus senegalus</name>
    <name type="common">Senegal bichir</name>
    <dbReference type="NCBI Taxonomy" id="55291"/>
    <lineage>
        <taxon>Eukaryota</taxon>
        <taxon>Metazoa</taxon>
        <taxon>Chordata</taxon>
        <taxon>Craniata</taxon>
        <taxon>Vertebrata</taxon>
        <taxon>Euteleostomi</taxon>
        <taxon>Actinopterygii</taxon>
        <taxon>Polypteriformes</taxon>
        <taxon>Polypteridae</taxon>
        <taxon>Polypterus</taxon>
    </lineage>
</organism>
<evidence type="ECO:0000259" key="10">
    <source>
        <dbReference type="PROSITE" id="PS51070"/>
    </source>
</evidence>
<sequence length="912" mass="103287">MEKHCPVLACLARGGMVSRRAEAEQRLLQGTYGEIKALEILRSRPDQRTRGQVKSFEKEHGTTQERLKQRSNSSVFQEDEDVSMEAGSSAQSSKSVNGQMARSTARFASWVTFDDDDDDDLSLHSSPKPSVIKLDNVCLTTVQDANSNLIVSDGSSAKKEVSIDLLDWTPEKNESPSFLDSPFSEAKTPSRKKNPFLDEELSHVQPSPINPFSAYFDQTGPPLVDISQSNGTNSENTQVFAFSSPFFIEEADGKTNSLIQFSPTFDTSSEGMLKYPPRNETLEHLKQLQISVLDEQDVPLPDDSVITDELDEVPFEISYTQPKDGWPMMLRIPERKNIMSSRHWGPISVKLTDSACLQLYYEQGMEKPFKELQLEASHELSEPKLQNYDENGRIHTVRIDHVTYKEKKKYHPKPAVIHAPVKEQLIKLGTLNYEDFQSFRIAVHKKLMHLPRDVDFLTTYSEEEISVEVRDEFCGMVSKNDSRILRHSVLTHISALAFISGTPLCKIGFNDIQVKGNEVVSRHDIIPNSTTRWIKLRDCHFHQCVEEQEFHNTRTIAFNPPRAQWFELMHFRTAFAEKSLPFSLRTVATINGAEVELQSWLVMSTGFSSNRDPLTLIPCENVMIRYPVPASWVKNFRRESVMGEKSLKARMNKGASFGSSSVSGSEPVMRVTLGTAKYEQAFKAVVWRMNRLPDKNSGPATVETLCQRLTFSVPDRFTQRQRQRKPRQRQTEVHTQAAGGRLSPKLYRSVIEDVINDVRELFLDEGVDEQVLLELRTSAAATAATLALPAGVAPYQQLITNQGQILQVVRAPNGTQYILQPQQQVVLQQQVIPQMQAGGVQAPVIQQEPLNSEDDVSDEEGQELFDTENVVVCQYDKIHRSKNKWKFHLKDGIMNLNGRDYVFFKAIGDAEW</sequence>
<dbReference type="GO" id="GO:0005672">
    <property type="term" value="C:transcription factor TFIIA complex"/>
    <property type="evidence" value="ECO:0007669"/>
    <property type="project" value="InterPro"/>
</dbReference>
<keyword evidence="5" id="KW-0963">Cytoplasm</keyword>
<dbReference type="SMART" id="SM01371">
    <property type="entry name" value="TFIIA"/>
    <property type="match status" value="1"/>
</dbReference>
<proteinExistence type="inferred from homology"/>
<dbReference type="InterPro" id="IPR036168">
    <property type="entry name" value="AP2_Mu_C_sf"/>
</dbReference>
<dbReference type="Pfam" id="PF03153">
    <property type="entry name" value="TFIIA"/>
    <property type="match status" value="2"/>
</dbReference>
<dbReference type="AlphaFoldDB" id="A0A8X7WXR5"/>
<dbReference type="SUPFAM" id="SSF50784">
    <property type="entry name" value="Transcription factor IIA (TFIIA), beta-barrel domain"/>
    <property type="match status" value="1"/>
</dbReference>
<dbReference type="EMBL" id="JAATIS010008546">
    <property type="protein sequence ID" value="KAG2457450.1"/>
    <property type="molecule type" value="Genomic_DNA"/>
</dbReference>
<dbReference type="Proteomes" id="UP000886611">
    <property type="component" value="Unassembled WGS sequence"/>
</dbReference>
<keyword evidence="6" id="KW-0254">Endocytosis</keyword>
<evidence type="ECO:0000256" key="5">
    <source>
        <dbReference type="ARBA" id="ARBA00022490"/>
    </source>
</evidence>
<dbReference type="PROSITE" id="PS51070">
    <property type="entry name" value="SHD"/>
    <property type="match status" value="1"/>
</dbReference>
<dbReference type="Pfam" id="PF12016">
    <property type="entry name" value="Stonin2_N"/>
    <property type="match status" value="1"/>
</dbReference>
<comment type="similarity">
    <text evidence="4">Belongs to the TFIIA subunit 1 family.</text>
</comment>
<evidence type="ECO:0000256" key="8">
    <source>
        <dbReference type="ARBA" id="ARBA00023242"/>
    </source>
</evidence>
<dbReference type="InterPro" id="IPR009088">
    <property type="entry name" value="TFIIA_b-brl"/>
</dbReference>
<feature type="domain" description="MHD" evidence="11">
    <location>
        <begin position="462"/>
        <end position="776"/>
    </location>
</feature>
<feature type="non-terminal residue" evidence="12">
    <location>
        <position position="1"/>
    </location>
</feature>
<dbReference type="SUPFAM" id="SSF47396">
    <property type="entry name" value="Transcription factor IIA (TFIIA), alpha-helical domain"/>
    <property type="match status" value="1"/>
</dbReference>
<name>A0A8X7WXR5_POLSE</name>
<dbReference type="PROSITE" id="PS51072">
    <property type="entry name" value="MHD"/>
    <property type="match status" value="1"/>
</dbReference>
<protein>
    <submittedName>
        <fullName evidence="12">STON2 protein</fullName>
    </submittedName>
</protein>
<evidence type="ECO:0000256" key="3">
    <source>
        <dbReference type="ARBA" id="ARBA00005579"/>
    </source>
</evidence>
<dbReference type="Pfam" id="PF00928">
    <property type="entry name" value="Adap_comp_sub"/>
    <property type="match status" value="1"/>
</dbReference>
<dbReference type="InterPro" id="IPR004855">
    <property type="entry name" value="TFIIA_asu/bsu"/>
</dbReference>
<feature type="compositionally biased region" description="Basic and acidic residues" evidence="9">
    <location>
        <begin position="46"/>
        <end position="68"/>
    </location>
</feature>
<dbReference type="FunFam" id="2.30.18.10:FF:000002">
    <property type="entry name" value="Transcription initiation factor IIA subunit 1"/>
    <property type="match status" value="1"/>
</dbReference>
<dbReference type="PANTHER" id="PTHR10529">
    <property type="entry name" value="AP COMPLEX SUBUNIT MU"/>
    <property type="match status" value="1"/>
</dbReference>
<feature type="region of interest" description="Disordered" evidence="9">
    <location>
        <begin position="716"/>
        <end position="738"/>
    </location>
</feature>
<reference evidence="12 13" key="1">
    <citation type="journal article" date="2021" name="Cell">
        <title>Tracing the genetic footprints of vertebrate landing in non-teleost ray-finned fishes.</title>
        <authorList>
            <person name="Bi X."/>
            <person name="Wang K."/>
            <person name="Yang L."/>
            <person name="Pan H."/>
            <person name="Jiang H."/>
            <person name="Wei Q."/>
            <person name="Fang M."/>
            <person name="Yu H."/>
            <person name="Zhu C."/>
            <person name="Cai Y."/>
            <person name="He Y."/>
            <person name="Gan X."/>
            <person name="Zeng H."/>
            <person name="Yu D."/>
            <person name="Zhu Y."/>
            <person name="Jiang H."/>
            <person name="Qiu Q."/>
            <person name="Yang H."/>
            <person name="Zhang Y.E."/>
            <person name="Wang W."/>
            <person name="Zhu M."/>
            <person name="He S."/>
            <person name="Zhang G."/>
        </authorList>
    </citation>
    <scope>NUCLEOTIDE SEQUENCE [LARGE SCALE GENOMIC DNA]</scope>
    <source>
        <strain evidence="12">Bchr_013</strain>
    </source>
</reference>
<feature type="domain" description="SHD" evidence="10">
    <location>
        <begin position="325"/>
        <end position="458"/>
    </location>
</feature>
<comment type="similarity">
    <text evidence="3">Belongs to the Stoned B family.</text>
</comment>
<gene>
    <name evidence="12" type="primary">Ston2</name>
    <name evidence="12" type="ORF">GTO96_0012421</name>
</gene>
<feature type="compositionally biased region" description="Basic residues" evidence="9">
    <location>
        <begin position="719"/>
        <end position="728"/>
    </location>
</feature>
<dbReference type="Gene3D" id="2.30.18.10">
    <property type="entry name" value="Transcription factor IIA (TFIIA), beta-barrel domain"/>
    <property type="match status" value="1"/>
</dbReference>
<evidence type="ECO:0000256" key="9">
    <source>
        <dbReference type="SAM" id="MobiDB-lite"/>
    </source>
</evidence>
<dbReference type="InterPro" id="IPR028565">
    <property type="entry name" value="MHD"/>
</dbReference>
<dbReference type="Gene3D" id="1.10.287.100">
    <property type="match status" value="1"/>
</dbReference>
<evidence type="ECO:0000256" key="4">
    <source>
        <dbReference type="ARBA" id="ARBA00010059"/>
    </source>
</evidence>
<feature type="non-terminal residue" evidence="12">
    <location>
        <position position="912"/>
    </location>
</feature>
<evidence type="ECO:0000256" key="7">
    <source>
        <dbReference type="ARBA" id="ARBA00023163"/>
    </source>
</evidence>
<dbReference type="GO" id="GO:0005737">
    <property type="term" value="C:cytoplasm"/>
    <property type="evidence" value="ECO:0007669"/>
    <property type="project" value="UniProtKB-SubCell"/>
</dbReference>
<accession>A0A8X7WXR5</accession>
<comment type="subcellular location">
    <subcellularLocation>
        <location evidence="2">Cytoplasm</location>
    </subcellularLocation>
    <subcellularLocation>
        <location evidence="1">Nucleus</location>
    </subcellularLocation>
</comment>
<dbReference type="SUPFAM" id="SSF49447">
    <property type="entry name" value="Second domain of Mu2 adaptin subunit (ap50) of ap2 adaptor"/>
    <property type="match status" value="1"/>
</dbReference>
<dbReference type="InterPro" id="IPR050431">
    <property type="entry name" value="Adaptor_comp_med_subunit"/>
</dbReference>
<comment type="caution">
    <text evidence="12">The sequence shown here is derived from an EMBL/GenBank/DDBJ whole genome shotgun (WGS) entry which is preliminary data.</text>
</comment>
<feature type="region of interest" description="Disordered" evidence="9">
    <location>
        <begin position="46"/>
        <end position="99"/>
    </location>
</feature>
<evidence type="ECO:0000259" key="11">
    <source>
        <dbReference type="PROSITE" id="PS51072"/>
    </source>
</evidence>
<evidence type="ECO:0000313" key="12">
    <source>
        <dbReference type="EMBL" id="KAG2457450.1"/>
    </source>
</evidence>
<keyword evidence="13" id="KW-1185">Reference proteome</keyword>
<keyword evidence="8" id="KW-0539">Nucleus</keyword>
<dbReference type="Gene3D" id="2.60.40.1170">
    <property type="entry name" value="Mu homology domain, subdomain B"/>
    <property type="match status" value="1"/>
</dbReference>
<dbReference type="InterPro" id="IPR022699">
    <property type="entry name" value="Stonin2_N"/>
</dbReference>
<evidence type="ECO:0000313" key="13">
    <source>
        <dbReference type="Proteomes" id="UP000886611"/>
    </source>
</evidence>
<dbReference type="InterPro" id="IPR012320">
    <property type="entry name" value="SHD_dom"/>
</dbReference>
<keyword evidence="7" id="KW-0804">Transcription</keyword>
<evidence type="ECO:0000256" key="1">
    <source>
        <dbReference type="ARBA" id="ARBA00004123"/>
    </source>
</evidence>
<feature type="compositionally biased region" description="Polar residues" evidence="9">
    <location>
        <begin position="86"/>
        <end position="99"/>
    </location>
</feature>
<dbReference type="GO" id="GO:0006367">
    <property type="term" value="P:transcription initiation at RNA polymerase II promoter"/>
    <property type="evidence" value="ECO:0007669"/>
    <property type="project" value="InterPro"/>
</dbReference>
<dbReference type="GO" id="GO:0006897">
    <property type="term" value="P:endocytosis"/>
    <property type="evidence" value="ECO:0007669"/>
    <property type="project" value="UniProtKB-KW"/>
</dbReference>